<keyword evidence="2" id="KW-1185">Reference proteome</keyword>
<reference evidence="1" key="1">
    <citation type="submission" date="2021-09" db="EMBL/GenBank/DDBJ databases">
        <authorList>
            <consortium name="AG Swart"/>
            <person name="Singh M."/>
            <person name="Singh A."/>
            <person name="Seah K."/>
            <person name="Emmerich C."/>
        </authorList>
    </citation>
    <scope>NUCLEOTIDE SEQUENCE</scope>
    <source>
        <strain evidence="1">ATCC30299</strain>
    </source>
</reference>
<proteinExistence type="predicted"/>
<comment type="caution">
    <text evidence="1">The sequence shown here is derived from an EMBL/GenBank/DDBJ whole genome shotgun (WGS) entry which is preliminary data.</text>
</comment>
<accession>A0AAU9IV43</accession>
<evidence type="ECO:0000313" key="1">
    <source>
        <dbReference type="EMBL" id="CAG9317523.1"/>
    </source>
</evidence>
<dbReference type="Proteomes" id="UP001162131">
    <property type="component" value="Unassembled WGS sequence"/>
</dbReference>
<evidence type="ECO:0000313" key="2">
    <source>
        <dbReference type="Proteomes" id="UP001162131"/>
    </source>
</evidence>
<dbReference type="AlphaFoldDB" id="A0AAU9IV43"/>
<protein>
    <submittedName>
        <fullName evidence="1">Uncharacterized protein</fullName>
    </submittedName>
</protein>
<dbReference type="EMBL" id="CAJZBQ010000018">
    <property type="protein sequence ID" value="CAG9317523.1"/>
    <property type="molecule type" value="Genomic_DNA"/>
</dbReference>
<organism evidence="1 2">
    <name type="scientific">Blepharisma stoltei</name>
    <dbReference type="NCBI Taxonomy" id="1481888"/>
    <lineage>
        <taxon>Eukaryota</taxon>
        <taxon>Sar</taxon>
        <taxon>Alveolata</taxon>
        <taxon>Ciliophora</taxon>
        <taxon>Postciliodesmatophora</taxon>
        <taxon>Heterotrichea</taxon>
        <taxon>Heterotrichida</taxon>
        <taxon>Blepharismidae</taxon>
        <taxon>Blepharisma</taxon>
    </lineage>
</organism>
<name>A0AAU9IV43_9CILI</name>
<gene>
    <name evidence="1" type="ORF">BSTOLATCC_MIC18769</name>
</gene>
<sequence length="150" mass="17745">MPIDDYKCNSVIFNGNILISGYRNRNLLLYSVDNDSFSTIPCEFEKNKSKILINAERLYLIECEEGSFYESEVGSYSNWRRIGKSVMDYDPEKVYCSYKVIKFDLLLINHFMTFLTQSSSFLANKTWSSQIYLFQCIYILHYMNNTLDKY</sequence>